<dbReference type="EMBL" id="CM029051">
    <property type="protein sequence ID" value="KAG2560077.1"/>
    <property type="molecule type" value="Genomic_DNA"/>
</dbReference>
<reference evidence="2" key="1">
    <citation type="submission" date="2020-05" db="EMBL/GenBank/DDBJ databases">
        <title>WGS assembly of Panicum virgatum.</title>
        <authorList>
            <person name="Lovell J.T."/>
            <person name="Jenkins J."/>
            <person name="Shu S."/>
            <person name="Juenger T.E."/>
            <person name="Schmutz J."/>
        </authorList>
    </citation>
    <scope>NUCLEOTIDE SEQUENCE</scope>
    <source>
        <strain evidence="2">AP13</strain>
    </source>
</reference>
<name>A0A8T0PCU6_PANVG</name>
<comment type="caution">
    <text evidence="2">The sequence shown here is derived from an EMBL/GenBank/DDBJ whole genome shotgun (WGS) entry which is preliminary data.</text>
</comment>
<gene>
    <name evidence="2" type="ORF">PVAP13_8KG029504</name>
</gene>
<sequence length="206" mass="21719">MATAARIRQGRPDVAIAVSRRCRAEDSWLLRREARSVDAVHREPRIGGAPGSPAPRPGRPVAGMASEGEKDLAGAPPHLGRSLCILESSPPPLSVCAATPAGRGAPADDGRWRGRHRRVPCRELGLMVSFYATAEVVSAAGWSGDGDGGAGGVRCCCGRERRAVAGQSLWRCAARARSSVPRHSGQFLLLQSPPLTSMLGSWLNLS</sequence>
<keyword evidence="3" id="KW-1185">Reference proteome</keyword>
<evidence type="ECO:0000256" key="1">
    <source>
        <dbReference type="SAM" id="MobiDB-lite"/>
    </source>
</evidence>
<evidence type="ECO:0000313" key="2">
    <source>
        <dbReference type="EMBL" id="KAG2560077.1"/>
    </source>
</evidence>
<proteinExistence type="predicted"/>
<dbReference type="AlphaFoldDB" id="A0A8T0PCU6"/>
<dbReference type="Proteomes" id="UP000823388">
    <property type="component" value="Chromosome 8K"/>
</dbReference>
<evidence type="ECO:0000313" key="3">
    <source>
        <dbReference type="Proteomes" id="UP000823388"/>
    </source>
</evidence>
<feature type="region of interest" description="Disordered" evidence="1">
    <location>
        <begin position="41"/>
        <end position="73"/>
    </location>
</feature>
<accession>A0A8T0PCU6</accession>
<protein>
    <submittedName>
        <fullName evidence="2">Uncharacterized protein</fullName>
    </submittedName>
</protein>
<organism evidence="2 3">
    <name type="scientific">Panicum virgatum</name>
    <name type="common">Blackwell switchgrass</name>
    <dbReference type="NCBI Taxonomy" id="38727"/>
    <lineage>
        <taxon>Eukaryota</taxon>
        <taxon>Viridiplantae</taxon>
        <taxon>Streptophyta</taxon>
        <taxon>Embryophyta</taxon>
        <taxon>Tracheophyta</taxon>
        <taxon>Spermatophyta</taxon>
        <taxon>Magnoliopsida</taxon>
        <taxon>Liliopsida</taxon>
        <taxon>Poales</taxon>
        <taxon>Poaceae</taxon>
        <taxon>PACMAD clade</taxon>
        <taxon>Panicoideae</taxon>
        <taxon>Panicodae</taxon>
        <taxon>Paniceae</taxon>
        <taxon>Panicinae</taxon>
        <taxon>Panicum</taxon>
        <taxon>Panicum sect. Hiantes</taxon>
    </lineage>
</organism>